<dbReference type="EMBL" id="LAZR01005957">
    <property type="protein sequence ID" value="KKM95834.1"/>
    <property type="molecule type" value="Genomic_DNA"/>
</dbReference>
<organism evidence="1">
    <name type="scientific">marine sediment metagenome</name>
    <dbReference type="NCBI Taxonomy" id="412755"/>
    <lineage>
        <taxon>unclassified sequences</taxon>
        <taxon>metagenomes</taxon>
        <taxon>ecological metagenomes</taxon>
    </lineage>
</organism>
<dbReference type="AlphaFoldDB" id="A0A0F9LLD8"/>
<evidence type="ECO:0000313" key="1">
    <source>
        <dbReference type="EMBL" id="KKM95834.1"/>
    </source>
</evidence>
<protein>
    <submittedName>
        <fullName evidence="1">Uncharacterized protein</fullName>
    </submittedName>
</protein>
<gene>
    <name evidence="1" type="ORF">LCGC14_1184310</name>
</gene>
<comment type="caution">
    <text evidence="1">The sequence shown here is derived from an EMBL/GenBank/DDBJ whole genome shotgun (WGS) entry which is preliminary data.</text>
</comment>
<proteinExistence type="predicted"/>
<name>A0A0F9LLD8_9ZZZZ</name>
<sequence>MPLVHGVRMRWSVRKEPCFVCKKVDHERYMIEIERVADLLLCPDCVEKFRKRCRNENRNKGRVS</sequence>
<accession>A0A0F9LLD8</accession>
<reference evidence="1" key="1">
    <citation type="journal article" date="2015" name="Nature">
        <title>Complex archaea that bridge the gap between prokaryotes and eukaryotes.</title>
        <authorList>
            <person name="Spang A."/>
            <person name="Saw J.H."/>
            <person name="Jorgensen S.L."/>
            <person name="Zaremba-Niedzwiedzka K."/>
            <person name="Martijn J."/>
            <person name="Lind A.E."/>
            <person name="van Eijk R."/>
            <person name="Schleper C."/>
            <person name="Guy L."/>
            <person name="Ettema T.J."/>
        </authorList>
    </citation>
    <scope>NUCLEOTIDE SEQUENCE</scope>
</reference>